<proteinExistence type="predicted"/>
<keyword evidence="2" id="KW-1003">Cell membrane</keyword>
<sequence length="298" mass="32228">MTLSAPSRAAGITFAVLAAFGFSFKAIFVKLAYQSAPVDAVTLLALRMSMSLPFILLMAIPILRQGPALTRKDYGWLFLLGVVGYYGSSMLDFMGLQYISAGLERLILFTYPMLTILLGVAFLGKKFERKVLLAMALAYAGIIFAFMHDVSVSSEIGTVITGGLLVFGCAVLYAGYSAGSEAAIARLGAMKFSVLALLVSTLATLVHFLFTHRLTALNLPLPVYGWCLAMALFSTVLPIFWQSAAVFRIGAARAVMIGLLGPVLTIFFSWWLLKEPISLEQMMGTVLVIGGLLVVIRR</sequence>
<keyword evidence="5 6" id="KW-0472">Membrane</keyword>
<keyword evidence="9" id="KW-1185">Reference proteome</keyword>
<feature type="transmembrane region" description="Helical" evidence="6">
    <location>
        <begin position="131"/>
        <end position="150"/>
    </location>
</feature>
<dbReference type="InterPro" id="IPR051258">
    <property type="entry name" value="Diverse_Substrate_Transporter"/>
</dbReference>
<dbReference type="Proteomes" id="UP000239181">
    <property type="component" value="Unassembled WGS sequence"/>
</dbReference>
<feature type="transmembrane region" description="Helical" evidence="6">
    <location>
        <begin position="223"/>
        <end position="241"/>
    </location>
</feature>
<dbReference type="SUPFAM" id="SSF103481">
    <property type="entry name" value="Multidrug resistance efflux transporter EmrE"/>
    <property type="match status" value="2"/>
</dbReference>
<name>A0A2S9IFE9_9GAMM</name>
<organism evidence="8 9">
    <name type="scientific">Pantoea coffeiphila</name>
    <dbReference type="NCBI Taxonomy" id="1465635"/>
    <lineage>
        <taxon>Bacteria</taxon>
        <taxon>Pseudomonadati</taxon>
        <taxon>Pseudomonadota</taxon>
        <taxon>Gammaproteobacteria</taxon>
        <taxon>Enterobacterales</taxon>
        <taxon>Erwiniaceae</taxon>
        <taxon>Pantoea</taxon>
    </lineage>
</organism>
<evidence type="ECO:0000256" key="5">
    <source>
        <dbReference type="ARBA" id="ARBA00023136"/>
    </source>
</evidence>
<gene>
    <name evidence="8" type="ORF">CQW29_06810</name>
</gene>
<accession>A0A2S9IFE9</accession>
<evidence type="ECO:0000256" key="1">
    <source>
        <dbReference type="ARBA" id="ARBA00004651"/>
    </source>
</evidence>
<evidence type="ECO:0000313" key="9">
    <source>
        <dbReference type="Proteomes" id="UP000239181"/>
    </source>
</evidence>
<evidence type="ECO:0000256" key="2">
    <source>
        <dbReference type="ARBA" id="ARBA00022475"/>
    </source>
</evidence>
<dbReference type="RefSeq" id="WP_105591950.1">
    <property type="nucleotide sequence ID" value="NZ_PDET01000003.1"/>
</dbReference>
<keyword evidence="4 6" id="KW-1133">Transmembrane helix</keyword>
<dbReference type="GO" id="GO:0005886">
    <property type="term" value="C:plasma membrane"/>
    <property type="evidence" value="ECO:0007669"/>
    <property type="project" value="UniProtKB-SubCell"/>
</dbReference>
<dbReference type="Pfam" id="PF00892">
    <property type="entry name" value="EamA"/>
    <property type="match status" value="2"/>
</dbReference>
<dbReference type="PANTHER" id="PTHR42920:SF5">
    <property type="entry name" value="EAMA DOMAIN-CONTAINING PROTEIN"/>
    <property type="match status" value="1"/>
</dbReference>
<feature type="transmembrane region" description="Helical" evidence="6">
    <location>
        <begin position="156"/>
        <end position="176"/>
    </location>
</feature>
<feature type="transmembrane region" description="Helical" evidence="6">
    <location>
        <begin position="279"/>
        <end position="296"/>
    </location>
</feature>
<evidence type="ECO:0000256" key="4">
    <source>
        <dbReference type="ARBA" id="ARBA00022989"/>
    </source>
</evidence>
<evidence type="ECO:0000259" key="7">
    <source>
        <dbReference type="Pfam" id="PF00892"/>
    </source>
</evidence>
<dbReference type="EMBL" id="PDET01000003">
    <property type="protein sequence ID" value="PRD16507.1"/>
    <property type="molecule type" value="Genomic_DNA"/>
</dbReference>
<protein>
    <submittedName>
        <fullName evidence="8">EamA family transporter</fullName>
    </submittedName>
</protein>
<evidence type="ECO:0000256" key="3">
    <source>
        <dbReference type="ARBA" id="ARBA00022692"/>
    </source>
</evidence>
<feature type="domain" description="EamA" evidence="7">
    <location>
        <begin position="162"/>
        <end position="296"/>
    </location>
</feature>
<feature type="transmembrane region" description="Helical" evidence="6">
    <location>
        <begin position="75"/>
        <end position="100"/>
    </location>
</feature>
<keyword evidence="3 6" id="KW-0812">Transmembrane</keyword>
<reference evidence="8 9" key="1">
    <citation type="submission" date="2017-10" db="EMBL/GenBank/DDBJ databases">
        <title>Draft genome of two endophytic bacteria isolated from 'guarana' Paullinia cupana (Mart.) Ducke.</title>
        <authorList>
            <person name="Siqueira K.A."/>
            <person name="Liotti R.G."/>
            <person name="Mendes T.A."/>
            <person name="Soares M.A."/>
        </authorList>
    </citation>
    <scope>NUCLEOTIDE SEQUENCE [LARGE SCALE GENOMIC DNA]</scope>
    <source>
        <strain evidence="8 9">342</strain>
    </source>
</reference>
<dbReference type="PANTHER" id="PTHR42920">
    <property type="entry name" value="OS03G0707200 PROTEIN-RELATED"/>
    <property type="match status" value="1"/>
</dbReference>
<dbReference type="InterPro" id="IPR037185">
    <property type="entry name" value="EmrE-like"/>
</dbReference>
<comment type="caution">
    <text evidence="8">The sequence shown here is derived from an EMBL/GenBank/DDBJ whole genome shotgun (WGS) entry which is preliminary data.</text>
</comment>
<feature type="transmembrane region" description="Helical" evidence="6">
    <location>
        <begin position="188"/>
        <end position="211"/>
    </location>
</feature>
<dbReference type="InterPro" id="IPR000620">
    <property type="entry name" value="EamA_dom"/>
</dbReference>
<evidence type="ECO:0000313" key="8">
    <source>
        <dbReference type="EMBL" id="PRD16507.1"/>
    </source>
</evidence>
<comment type="subcellular location">
    <subcellularLocation>
        <location evidence="1">Cell membrane</location>
        <topology evidence="1">Multi-pass membrane protein</topology>
    </subcellularLocation>
</comment>
<dbReference type="OrthoDB" id="9813617at2"/>
<evidence type="ECO:0000256" key="6">
    <source>
        <dbReference type="SAM" id="Phobius"/>
    </source>
</evidence>
<feature type="transmembrane region" description="Helical" evidence="6">
    <location>
        <begin position="106"/>
        <end position="124"/>
    </location>
</feature>
<feature type="transmembrane region" description="Helical" evidence="6">
    <location>
        <begin position="41"/>
        <end position="63"/>
    </location>
</feature>
<feature type="domain" description="EamA" evidence="7">
    <location>
        <begin position="10"/>
        <end position="146"/>
    </location>
</feature>
<dbReference type="AlphaFoldDB" id="A0A2S9IFE9"/>
<feature type="transmembrane region" description="Helical" evidence="6">
    <location>
        <begin position="253"/>
        <end position="273"/>
    </location>
</feature>